<evidence type="ECO:0000256" key="1">
    <source>
        <dbReference type="ARBA" id="ARBA00017693"/>
    </source>
</evidence>
<dbReference type="HAMAP" id="MF_00791">
    <property type="entry name" value="ApaG"/>
    <property type="match status" value="1"/>
</dbReference>
<gene>
    <name evidence="2" type="primary">apaG</name>
    <name evidence="4" type="ORF">IQ22_01264</name>
</gene>
<dbReference type="PANTHER" id="PTHR14289">
    <property type="entry name" value="F-BOX ONLY PROTEIN 3"/>
    <property type="match status" value="1"/>
</dbReference>
<dbReference type="GO" id="GO:0070987">
    <property type="term" value="P:error-free translesion synthesis"/>
    <property type="evidence" value="ECO:0007669"/>
    <property type="project" value="TreeGrafter"/>
</dbReference>
<dbReference type="InterPro" id="IPR023065">
    <property type="entry name" value="Uncharacterised_ApaG"/>
</dbReference>
<comment type="caution">
    <text evidence="4">The sequence shown here is derived from an EMBL/GenBank/DDBJ whole genome shotgun (WGS) entry which is preliminary data.</text>
</comment>
<dbReference type="PANTHER" id="PTHR14289:SF16">
    <property type="entry name" value="POLYMERASE DELTA-INTERACTING PROTEIN 2"/>
    <property type="match status" value="1"/>
</dbReference>
<dbReference type="Proteomes" id="UP000316905">
    <property type="component" value="Unassembled WGS sequence"/>
</dbReference>
<evidence type="ECO:0000256" key="2">
    <source>
        <dbReference type="HAMAP-Rule" id="MF_00791"/>
    </source>
</evidence>
<dbReference type="SUPFAM" id="SSF110069">
    <property type="entry name" value="ApaG-like"/>
    <property type="match status" value="1"/>
</dbReference>
<keyword evidence="5" id="KW-1185">Reference proteome</keyword>
<evidence type="ECO:0000313" key="4">
    <source>
        <dbReference type="EMBL" id="TWI56810.1"/>
    </source>
</evidence>
<dbReference type="PROSITE" id="PS51087">
    <property type="entry name" value="APAG"/>
    <property type="match status" value="1"/>
</dbReference>
<name>A0A562QKU0_9PSED</name>
<proteinExistence type="inferred from homology"/>
<dbReference type="RefSeq" id="WP_145139628.1">
    <property type="nucleotide sequence ID" value="NZ_VLKY01000003.1"/>
</dbReference>
<dbReference type="AlphaFoldDB" id="A0A562QKU0"/>
<dbReference type="Pfam" id="PF04379">
    <property type="entry name" value="DUF525"/>
    <property type="match status" value="1"/>
</dbReference>
<reference evidence="4 5" key="1">
    <citation type="journal article" date="2015" name="Stand. Genomic Sci.">
        <title>Genomic Encyclopedia of Bacterial and Archaeal Type Strains, Phase III: the genomes of soil and plant-associated and newly described type strains.</title>
        <authorList>
            <person name="Whitman W.B."/>
            <person name="Woyke T."/>
            <person name="Klenk H.P."/>
            <person name="Zhou Y."/>
            <person name="Lilburn T.G."/>
            <person name="Beck B.J."/>
            <person name="De Vos P."/>
            <person name="Vandamme P."/>
            <person name="Eisen J.A."/>
            <person name="Garrity G."/>
            <person name="Hugenholtz P."/>
            <person name="Kyrpides N.C."/>
        </authorList>
    </citation>
    <scope>NUCLEOTIDE SEQUENCE [LARGE SCALE GENOMIC DNA]</scope>
    <source>
        <strain evidence="4 5">CGMCC 1.6858</strain>
    </source>
</reference>
<sequence>MSDPRYNIKVSVSTRYLPEQSIAAQNRFAFAYDVTITNEGSLPAKLHTRHWLITDGNGRTQEVRGAGVIGEQPVISPGASYQYSSGTVLETQVGSMRGSYRMQASDGHDFDAEIAPFRLVVPGALH</sequence>
<protein>
    <recommendedName>
        <fullName evidence="1 2">Protein ApaG</fullName>
    </recommendedName>
</protein>
<feature type="domain" description="ApaG" evidence="3">
    <location>
        <begin position="2"/>
        <end position="126"/>
    </location>
</feature>
<evidence type="ECO:0000313" key="5">
    <source>
        <dbReference type="Proteomes" id="UP000316905"/>
    </source>
</evidence>
<dbReference type="OrthoDB" id="9795226at2"/>
<dbReference type="NCBIfam" id="NF003967">
    <property type="entry name" value="PRK05461.1"/>
    <property type="match status" value="1"/>
</dbReference>
<dbReference type="EMBL" id="VLKY01000003">
    <property type="protein sequence ID" value="TWI56810.1"/>
    <property type="molecule type" value="Genomic_DNA"/>
</dbReference>
<dbReference type="Gene3D" id="2.60.40.1470">
    <property type="entry name" value="ApaG domain"/>
    <property type="match status" value="1"/>
</dbReference>
<organism evidence="4 5">
    <name type="scientific">Pseudomonas duriflava</name>
    <dbReference type="NCBI Taxonomy" id="459528"/>
    <lineage>
        <taxon>Bacteria</taxon>
        <taxon>Pseudomonadati</taxon>
        <taxon>Pseudomonadota</taxon>
        <taxon>Gammaproteobacteria</taxon>
        <taxon>Pseudomonadales</taxon>
        <taxon>Pseudomonadaceae</taxon>
        <taxon>Pseudomonas</taxon>
    </lineage>
</organism>
<dbReference type="InterPro" id="IPR036767">
    <property type="entry name" value="ApaG_sf"/>
</dbReference>
<accession>A0A562QKU0</accession>
<dbReference type="InterPro" id="IPR007474">
    <property type="entry name" value="ApaG_domain"/>
</dbReference>
<evidence type="ECO:0000259" key="3">
    <source>
        <dbReference type="PROSITE" id="PS51087"/>
    </source>
</evidence>